<accession>A0A6J5L6K9</accession>
<protein>
    <submittedName>
        <fullName evidence="1">Uncharacterized protein</fullName>
    </submittedName>
</protein>
<proteinExistence type="predicted"/>
<sequence>MTGKIYKTSKGWFLETKNNHYLPVYPKQVIEDVKIGARVNYEVVEKENDGMGYTEAYDIIKYAKIL</sequence>
<reference evidence="1" key="1">
    <citation type="submission" date="2020-04" db="EMBL/GenBank/DDBJ databases">
        <authorList>
            <person name="Chiriac C."/>
            <person name="Salcher M."/>
            <person name="Ghai R."/>
            <person name="Kavagutti S V."/>
        </authorList>
    </citation>
    <scope>NUCLEOTIDE SEQUENCE</scope>
</reference>
<dbReference type="EMBL" id="LR796235">
    <property type="protein sequence ID" value="CAB4129994.1"/>
    <property type="molecule type" value="Genomic_DNA"/>
</dbReference>
<evidence type="ECO:0000313" key="1">
    <source>
        <dbReference type="EMBL" id="CAB4129994.1"/>
    </source>
</evidence>
<name>A0A6J5L6K9_9CAUD</name>
<organism evidence="1">
    <name type="scientific">uncultured Caudovirales phage</name>
    <dbReference type="NCBI Taxonomy" id="2100421"/>
    <lineage>
        <taxon>Viruses</taxon>
        <taxon>Duplodnaviria</taxon>
        <taxon>Heunggongvirae</taxon>
        <taxon>Uroviricota</taxon>
        <taxon>Caudoviricetes</taxon>
        <taxon>Peduoviridae</taxon>
        <taxon>Maltschvirus</taxon>
        <taxon>Maltschvirus maltsch</taxon>
    </lineage>
</organism>
<gene>
    <name evidence="1" type="ORF">UFOVP117_202</name>
</gene>